<accession>A0A8A1MPU8</accession>
<name>A0A8A1MPU8_AJECA</name>
<dbReference type="VEuPathDB" id="FungiDB:I7I51_06948"/>
<organism evidence="1 2">
    <name type="scientific">Ajellomyces capsulatus</name>
    <name type="common">Darling's disease fungus</name>
    <name type="synonym">Histoplasma capsulatum</name>
    <dbReference type="NCBI Taxonomy" id="5037"/>
    <lineage>
        <taxon>Eukaryota</taxon>
        <taxon>Fungi</taxon>
        <taxon>Dikarya</taxon>
        <taxon>Ascomycota</taxon>
        <taxon>Pezizomycotina</taxon>
        <taxon>Eurotiomycetes</taxon>
        <taxon>Eurotiomycetidae</taxon>
        <taxon>Onygenales</taxon>
        <taxon>Ajellomycetaceae</taxon>
        <taxon>Histoplasma</taxon>
    </lineage>
</organism>
<dbReference type="EMBL" id="CP069115">
    <property type="protein sequence ID" value="QSS66097.1"/>
    <property type="molecule type" value="Genomic_DNA"/>
</dbReference>
<protein>
    <submittedName>
        <fullName evidence="1">Uncharacterized protein</fullName>
    </submittedName>
</protein>
<dbReference type="AlphaFoldDB" id="A0A8A1MPU8"/>
<sequence>MEDELGVIWNVDGNWRTNQGRNTSNKKKGMLVVPGWYWWYRNVTLENGDDPSLDDAKTALRPGRSGQQPITGQALTDSACGASLAYILFNFLLPAIPGTRSVRSTPYPWTLYPSRPGHVTPPAIRRWRQGQRQRSWAEMQDARLSSGDIIIDTEYYHR</sequence>
<evidence type="ECO:0000313" key="1">
    <source>
        <dbReference type="EMBL" id="QSS66097.1"/>
    </source>
</evidence>
<reference evidence="1" key="1">
    <citation type="submission" date="2021-01" db="EMBL/GenBank/DDBJ databases">
        <title>Chromosome-level genome assembly of a human fungal pathogen reveals clustering of transcriptionally co-regulated genes.</title>
        <authorList>
            <person name="Voorhies M."/>
            <person name="Cohen S."/>
            <person name="Shea T.P."/>
            <person name="Petrus S."/>
            <person name="Munoz J.F."/>
            <person name="Poplawski S."/>
            <person name="Goldman W.E."/>
            <person name="Michael T."/>
            <person name="Cuomo C.A."/>
            <person name="Sil A."/>
            <person name="Beyhan S."/>
        </authorList>
    </citation>
    <scope>NUCLEOTIDE SEQUENCE</scope>
    <source>
        <strain evidence="1">WU24</strain>
    </source>
</reference>
<evidence type="ECO:0000313" key="2">
    <source>
        <dbReference type="Proteomes" id="UP000663671"/>
    </source>
</evidence>
<gene>
    <name evidence="1" type="ORF">I7I51_06948</name>
</gene>
<proteinExistence type="predicted"/>
<dbReference type="Proteomes" id="UP000663671">
    <property type="component" value="Chromosome 3"/>
</dbReference>